<dbReference type="EMBL" id="DXHQ01000072">
    <property type="protein sequence ID" value="HIW08939.1"/>
    <property type="molecule type" value="Genomic_DNA"/>
</dbReference>
<organism evidence="2 3">
    <name type="scientific">Candidatus Faecalibacterium intestinigallinarum</name>
    <dbReference type="NCBI Taxonomy" id="2838581"/>
    <lineage>
        <taxon>Bacteria</taxon>
        <taxon>Bacillati</taxon>
        <taxon>Bacillota</taxon>
        <taxon>Clostridia</taxon>
        <taxon>Eubacteriales</taxon>
        <taxon>Oscillospiraceae</taxon>
        <taxon>Faecalibacterium</taxon>
    </lineage>
</organism>
<reference evidence="2" key="2">
    <citation type="submission" date="2021-04" db="EMBL/GenBank/DDBJ databases">
        <authorList>
            <person name="Gilroy R."/>
        </authorList>
    </citation>
    <scope>NUCLEOTIDE SEQUENCE</scope>
    <source>
        <strain evidence="2">ChiHcolR34-3080</strain>
    </source>
</reference>
<sequence length="41" mass="4327">MNIASLTQTLPIMLIGMVGIFLVIAAIILVVMLLGKLTGSR</sequence>
<reference evidence="2" key="1">
    <citation type="journal article" date="2021" name="PeerJ">
        <title>Extensive microbial diversity within the chicken gut microbiome revealed by metagenomics and culture.</title>
        <authorList>
            <person name="Gilroy R."/>
            <person name="Ravi A."/>
            <person name="Getino M."/>
            <person name="Pursley I."/>
            <person name="Horton D.L."/>
            <person name="Alikhan N.F."/>
            <person name="Baker D."/>
            <person name="Gharbi K."/>
            <person name="Hall N."/>
            <person name="Watson M."/>
            <person name="Adriaenssens E.M."/>
            <person name="Foster-Nyarko E."/>
            <person name="Jarju S."/>
            <person name="Secka A."/>
            <person name="Antonio M."/>
            <person name="Oren A."/>
            <person name="Chaudhuri R.R."/>
            <person name="La Ragione R."/>
            <person name="Hildebrand F."/>
            <person name="Pallen M.J."/>
        </authorList>
    </citation>
    <scope>NUCLEOTIDE SEQUENCE</scope>
    <source>
        <strain evidence="2">ChiHcolR34-3080</strain>
    </source>
</reference>
<keyword evidence="1" id="KW-0472">Membrane</keyword>
<evidence type="ECO:0000256" key="1">
    <source>
        <dbReference type="SAM" id="Phobius"/>
    </source>
</evidence>
<gene>
    <name evidence="2" type="ORF">H9890_06015</name>
</gene>
<dbReference type="Proteomes" id="UP000823933">
    <property type="component" value="Unassembled WGS sequence"/>
</dbReference>
<keyword evidence="1" id="KW-1133">Transmembrane helix</keyword>
<keyword evidence="1" id="KW-0812">Transmembrane</keyword>
<dbReference type="AlphaFoldDB" id="A0A9D1QAC4"/>
<evidence type="ECO:0000313" key="2">
    <source>
        <dbReference type="EMBL" id="HIW08939.1"/>
    </source>
</evidence>
<protein>
    <submittedName>
        <fullName evidence="2">Oxaloacetate decarboxylase</fullName>
    </submittedName>
</protein>
<evidence type="ECO:0000313" key="3">
    <source>
        <dbReference type="Proteomes" id="UP000823933"/>
    </source>
</evidence>
<name>A0A9D1QAC4_9FIRM</name>
<comment type="caution">
    <text evidence="2">The sequence shown here is derived from an EMBL/GenBank/DDBJ whole genome shotgun (WGS) entry which is preliminary data.</text>
</comment>
<proteinExistence type="predicted"/>
<feature type="transmembrane region" description="Helical" evidence="1">
    <location>
        <begin position="12"/>
        <end position="35"/>
    </location>
</feature>
<accession>A0A9D1QAC4</accession>